<feature type="domain" description="PBP" evidence="7">
    <location>
        <begin position="60"/>
        <end position="336"/>
    </location>
</feature>
<evidence type="ECO:0000259" key="7">
    <source>
        <dbReference type="Pfam" id="PF12849"/>
    </source>
</evidence>
<organism evidence="8 9">
    <name type="scientific">Caldinitratiruptor microaerophilus</name>
    <dbReference type="NCBI Taxonomy" id="671077"/>
    <lineage>
        <taxon>Bacteria</taxon>
        <taxon>Bacillati</taxon>
        <taxon>Bacillota</taxon>
        <taxon>Clostridia</taxon>
        <taxon>Eubacteriales</taxon>
        <taxon>Symbiobacteriaceae</taxon>
        <taxon>Caldinitratiruptor</taxon>
    </lineage>
</organism>
<keyword evidence="3 4" id="KW-0592">Phosphate transport</keyword>
<name>A0AA35G842_9FIRM</name>
<dbReference type="InterPro" id="IPR050962">
    <property type="entry name" value="Phosphate-bind_PstS"/>
</dbReference>
<dbReference type="Gene3D" id="3.40.190.10">
    <property type="entry name" value="Periplasmic binding protein-like II"/>
    <property type="match status" value="2"/>
</dbReference>
<dbReference type="KEGG" id="cmic:caldi_17860"/>
<dbReference type="NCBIfam" id="TIGR00975">
    <property type="entry name" value="3a0107s03"/>
    <property type="match status" value="1"/>
</dbReference>
<feature type="compositionally biased region" description="Low complexity" evidence="5">
    <location>
        <begin position="33"/>
        <end position="57"/>
    </location>
</feature>
<dbReference type="InterPro" id="IPR024370">
    <property type="entry name" value="PBP_domain"/>
</dbReference>
<dbReference type="SUPFAM" id="SSF53850">
    <property type="entry name" value="Periplasmic binding protein-like II"/>
    <property type="match status" value="1"/>
</dbReference>
<accession>A0AA35G842</accession>
<dbReference type="GO" id="GO:0035435">
    <property type="term" value="P:phosphate ion transmembrane transport"/>
    <property type="evidence" value="ECO:0007669"/>
    <property type="project" value="InterPro"/>
</dbReference>
<feature type="signal peptide" evidence="6">
    <location>
        <begin position="1"/>
        <end position="34"/>
    </location>
</feature>
<protein>
    <recommendedName>
        <fullName evidence="4">Phosphate-binding protein</fullName>
    </recommendedName>
</protein>
<evidence type="ECO:0000313" key="8">
    <source>
        <dbReference type="EMBL" id="BDG60696.1"/>
    </source>
</evidence>
<keyword evidence="6" id="KW-0732">Signal</keyword>
<dbReference type="PROSITE" id="PS51257">
    <property type="entry name" value="PROKAR_LIPOPROTEIN"/>
    <property type="match status" value="1"/>
</dbReference>
<keyword evidence="2 4" id="KW-0813">Transport</keyword>
<dbReference type="CDD" id="cd13565">
    <property type="entry name" value="PBP2_PstS"/>
    <property type="match status" value="1"/>
</dbReference>
<evidence type="ECO:0000256" key="3">
    <source>
        <dbReference type="ARBA" id="ARBA00022592"/>
    </source>
</evidence>
<proteinExistence type="inferred from homology"/>
<keyword evidence="9" id="KW-1185">Reference proteome</keyword>
<evidence type="ECO:0000256" key="5">
    <source>
        <dbReference type="SAM" id="MobiDB-lite"/>
    </source>
</evidence>
<comment type="similarity">
    <text evidence="1 4">Belongs to the PstS family.</text>
</comment>
<reference evidence="8" key="1">
    <citation type="submission" date="2022-03" db="EMBL/GenBank/DDBJ databases">
        <title>Complete genome sequence of Caldinitratiruptor microaerophilus.</title>
        <authorList>
            <person name="Mukaiyama R."/>
            <person name="Nishiyama T."/>
            <person name="Ueda K."/>
        </authorList>
    </citation>
    <scope>NUCLEOTIDE SEQUENCE</scope>
    <source>
        <strain evidence="8">JCM 16183</strain>
    </source>
</reference>
<evidence type="ECO:0000313" key="9">
    <source>
        <dbReference type="Proteomes" id="UP001163687"/>
    </source>
</evidence>
<feature type="region of interest" description="Disordered" evidence="5">
    <location>
        <begin position="33"/>
        <end position="63"/>
    </location>
</feature>
<evidence type="ECO:0000256" key="6">
    <source>
        <dbReference type="SAM" id="SignalP"/>
    </source>
</evidence>
<dbReference type="RefSeq" id="WP_264844698.1">
    <property type="nucleotide sequence ID" value="NZ_AP025628.1"/>
</dbReference>
<evidence type="ECO:0000256" key="1">
    <source>
        <dbReference type="ARBA" id="ARBA00008725"/>
    </source>
</evidence>
<dbReference type="GO" id="GO:0043190">
    <property type="term" value="C:ATP-binding cassette (ABC) transporter complex"/>
    <property type="evidence" value="ECO:0007669"/>
    <property type="project" value="InterPro"/>
</dbReference>
<dbReference type="EMBL" id="AP025628">
    <property type="protein sequence ID" value="BDG60696.1"/>
    <property type="molecule type" value="Genomic_DNA"/>
</dbReference>
<feature type="chain" id="PRO_5041374865" description="Phosphate-binding protein" evidence="6">
    <location>
        <begin position="35"/>
        <end position="387"/>
    </location>
</feature>
<dbReference type="PANTHER" id="PTHR42996">
    <property type="entry name" value="PHOSPHATE-BINDING PROTEIN PSTS"/>
    <property type="match status" value="1"/>
</dbReference>
<dbReference type="GO" id="GO:0042301">
    <property type="term" value="F:phosphate ion binding"/>
    <property type="evidence" value="ECO:0007669"/>
    <property type="project" value="InterPro"/>
</dbReference>
<dbReference type="PANTHER" id="PTHR42996:SF1">
    <property type="entry name" value="PHOSPHATE-BINDING PROTEIN PSTS"/>
    <property type="match status" value="1"/>
</dbReference>
<dbReference type="PIRSF" id="PIRSF002756">
    <property type="entry name" value="PstS"/>
    <property type="match status" value="1"/>
</dbReference>
<dbReference type="InterPro" id="IPR005673">
    <property type="entry name" value="ABC_phos-bd_PstS"/>
</dbReference>
<dbReference type="Pfam" id="PF12849">
    <property type="entry name" value="PBP_like_2"/>
    <property type="match status" value="1"/>
</dbReference>
<dbReference type="Proteomes" id="UP001163687">
    <property type="component" value="Chromosome"/>
</dbReference>
<evidence type="ECO:0000256" key="2">
    <source>
        <dbReference type="ARBA" id="ARBA00022448"/>
    </source>
</evidence>
<gene>
    <name evidence="8" type="ORF">caldi_17860</name>
</gene>
<dbReference type="AlphaFoldDB" id="A0AA35G842"/>
<sequence length="387" mass="41062">MVVQTVRRRRPLVVAAALLSLVALLAGCGSKPQAAQGNQSGAQGAGQSTSGQNTSSQPAASGGKVINLNGAGATFPYPIYSKWFDEYSKSNPVRVNYQSIGSGGGQRQITERTVDFGASDAPMTDEALAKAPGELVHIPTVLGAVVVTYNIPGVNVPLKMTPDVVAELFLGKITKWNDKRLTELNPDVKLPDLPVAVVHRSDGSGTTAVFTDYLSKVSPEWKEKVGTGTSVKWPTGIGAKGNEGVSGQVAQTRGAVGYVELAYAIQNKMPYAHLKNKAGRFVEPSLETTSAAAAGAAADMPADLRVSITNPDGEKSYPIASFTYILVYKEQADKAKGEALVKLLWWMTHDAQKMAPELLYAPLPPEVVKLVEGKLKSITYQGQPLLQ</sequence>
<evidence type="ECO:0000256" key="4">
    <source>
        <dbReference type="PIRNR" id="PIRNR002756"/>
    </source>
</evidence>